<dbReference type="SMART" id="SM00327">
    <property type="entry name" value="VWA"/>
    <property type="match status" value="1"/>
</dbReference>
<dbReference type="GeneID" id="14883061"/>
<dbReference type="Pfam" id="PF00092">
    <property type="entry name" value="VWA"/>
    <property type="match status" value="1"/>
</dbReference>
<organism evidence="2 3">
    <name type="scientific">Entamoeba invadens IP1</name>
    <dbReference type="NCBI Taxonomy" id="370355"/>
    <lineage>
        <taxon>Eukaryota</taxon>
        <taxon>Amoebozoa</taxon>
        <taxon>Evosea</taxon>
        <taxon>Archamoebae</taxon>
        <taxon>Mastigamoebida</taxon>
        <taxon>Entamoebidae</taxon>
        <taxon>Entamoeba</taxon>
    </lineage>
</organism>
<dbReference type="InterPro" id="IPR052969">
    <property type="entry name" value="Thr-specific_kinase-like"/>
</dbReference>
<accession>A0A0A1TX77</accession>
<keyword evidence="3" id="KW-1185">Reference proteome</keyword>
<dbReference type="GO" id="GO:0004674">
    <property type="term" value="F:protein serine/threonine kinase activity"/>
    <property type="evidence" value="ECO:0007669"/>
    <property type="project" value="TreeGrafter"/>
</dbReference>
<name>A0A0A1TX77_ENTIV</name>
<dbReference type="SUPFAM" id="SSF53300">
    <property type="entry name" value="vWA-like"/>
    <property type="match status" value="1"/>
</dbReference>
<dbReference type="RefSeq" id="XP_004183422.1">
    <property type="nucleotide sequence ID" value="XM_004183374.1"/>
</dbReference>
<evidence type="ECO:0000313" key="3">
    <source>
        <dbReference type="Proteomes" id="UP000014680"/>
    </source>
</evidence>
<dbReference type="OrthoDB" id="29034at2759"/>
<gene>
    <name evidence="2" type="ORF">EIN_212960</name>
</gene>
<dbReference type="KEGG" id="eiv:EIN_212960"/>
<dbReference type="PANTHER" id="PTHR47763">
    <property type="entry name" value="ALPHA-PROTEIN KINASE VWKA"/>
    <property type="match status" value="1"/>
</dbReference>
<evidence type="ECO:0000313" key="2">
    <source>
        <dbReference type="EMBL" id="ELP84076.1"/>
    </source>
</evidence>
<feature type="domain" description="VWFA" evidence="1">
    <location>
        <begin position="6"/>
        <end position="213"/>
    </location>
</feature>
<reference evidence="2 3" key="1">
    <citation type="submission" date="2012-10" db="EMBL/GenBank/DDBJ databases">
        <authorList>
            <person name="Zafar N."/>
            <person name="Inman J."/>
            <person name="Hall N."/>
            <person name="Lorenzi H."/>
            <person name="Caler E."/>
        </authorList>
    </citation>
    <scope>NUCLEOTIDE SEQUENCE [LARGE SCALE GENOMIC DNA]</scope>
    <source>
        <strain evidence="2 3">IP1</strain>
    </source>
</reference>
<dbReference type="PANTHER" id="PTHR47763:SF1">
    <property type="entry name" value="DUF659 DOMAIN-CONTAINING PROTEIN"/>
    <property type="match status" value="1"/>
</dbReference>
<evidence type="ECO:0000259" key="1">
    <source>
        <dbReference type="PROSITE" id="PS50234"/>
    </source>
</evidence>
<protein>
    <recommendedName>
        <fullName evidence="1">VWFA domain-containing protein</fullName>
    </recommendedName>
</protein>
<dbReference type="InterPro" id="IPR002035">
    <property type="entry name" value="VWF_A"/>
</dbReference>
<sequence length="398" mass="45259">MTQQLDLVFLVDSTGSMGQYLESAKRNIRHIVETIQTSENIDLRFSLVEYKDHKPIEPSFAVKEYGWKTTSDDIYNDIAQLSAYGGGMDGPESVTCAFSTAVEYDFRQYAAKIIIWICDAPPHGFNIQYDGFPDGCPCGIDFQKVVLKAVQKDIQVYSIACEPIRSIYRHFRDLMRAVAQITGGQFVPLISADSLGDVIIGGSLEGVGMKDAMNLITLRMEAVDGFDKMTKDEKEKLTRKEIAEYFANGKNKIKQVEVKSVFKGEMPEIPKIYFLAQTFKELVDVLKTREPSVYHFVDGVKLDEYVPTPQSFWDKSGVAAYHRKVRGEEVESVKIELCNEDEYRIYRGFGKEREGDDQVQNKKVENFKEGETVRVQEAPVGPEQQEKLISRLMRKLKN</sequence>
<dbReference type="PROSITE" id="PS50234">
    <property type="entry name" value="VWFA"/>
    <property type="match status" value="1"/>
</dbReference>
<dbReference type="OMA" id="VYSIACE"/>
<dbReference type="GO" id="GO:0005737">
    <property type="term" value="C:cytoplasm"/>
    <property type="evidence" value="ECO:0007669"/>
    <property type="project" value="TreeGrafter"/>
</dbReference>
<dbReference type="EMBL" id="KB207169">
    <property type="protein sequence ID" value="ELP84076.1"/>
    <property type="molecule type" value="Genomic_DNA"/>
</dbReference>
<dbReference type="Gene3D" id="3.40.50.410">
    <property type="entry name" value="von Willebrand factor, type A domain"/>
    <property type="match status" value="1"/>
</dbReference>
<dbReference type="CDD" id="cd00198">
    <property type="entry name" value="vWFA"/>
    <property type="match status" value="1"/>
</dbReference>
<dbReference type="Proteomes" id="UP000014680">
    <property type="component" value="Unassembled WGS sequence"/>
</dbReference>
<dbReference type="InterPro" id="IPR036465">
    <property type="entry name" value="vWFA_dom_sf"/>
</dbReference>
<proteinExistence type="predicted"/>
<dbReference type="AlphaFoldDB" id="A0A0A1TX77"/>
<dbReference type="VEuPathDB" id="AmoebaDB:EIN_212960"/>